<organism evidence="5 6">
    <name type="scientific">Pelagerythrobacter marensis</name>
    <dbReference type="NCBI Taxonomy" id="543877"/>
    <lineage>
        <taxon>Bacteria</taxon>
        <taxon>Pseudomonadati</taxon>
        <taxon>Pseudomonadota</taxon>
        <taxon>Alphaproteobacteria</taxon>
        <taxon>Sphingomonadales</taxon>
        <taxon>Erythrobacteraceae</taxon>
        <taxon>Pelagerythrobacter</taxon>
    </lineage>
</organism>
<dbReference type="InterPro" id="IPR045155">
    <property type="entry name" value="Beta-lactam_cat"/>
</dbReference>
<dbReference type="STRING" id="543877.AM2010_2668"/>
<sequence length="299" mass="32091">MIFDRRTALAGGVALAAGACVPVERDRGGRYSALLNIVEETANGTLGVAVFDTGTGRIWGHNDYARFPQLSSFKLSLAALVLHLDETGTLDAGEHISWEASELLDYAPFAKDRLEQGATLRELAEATQTLSDNTAANVLLRRLGGPERLTSFWRAIGDETSRLDRTEPALNDVPPGEIRDTTTPAASARTLAKLVYGDVLGDVARTTLKTWMAETRTGMRRVRAGLPPEWPAGDKTGTSFAPGMGSVYVDVGYVEPAGRAPLTFATFFRAARQHTSVDPRAEGALAETGRIIARYAAEG</sequence>
<evidence type="ECO:0000313" key="6">
    <source>
        <dbReference type="Proteomes" id="UP000037643"/>
    </source>
</evidence>
<gene>
    <name evidence="5" type="ORF">AM2010_2668</name>
</gene>
<dbReference type="PANTHER" id="PTHR35333:SF3">
    <property type="entry name" value="BETA-LACTAMASE-TYPE TRANSPEPTIDASE FOLD CONTAINING PROTEIN"/>
    <property type="match status" value="1"/>
</dbReference>
<dbReference type="PRINTS" id="PR00118">
    <property type="entry name" value="BLACTAMASEA"/>
</dbReference>
<dbReference type="GO" id="GO:0008800">
    <property type="term" value="F:beta-lactamase activity"/>
    <property type="evidence" value="ECO:0007669"/>
    <property type="project" value="UniProtKB-EC"/>
</dbReference>
<keyword evidence="6" id="KW-1185">Reference proteome</keyword>
<dbReference type="NCBIfam" id="NF033103">
    <property type="entry name" value="bla_class_A"/>
    <property type="match status" value="1"/>
</dbReference>
<dbReference type="Proteomes" id="UP000037643">
    <property type="component" value="Chromosome"/>
</dbReference>
<protein>
    <recommendedName>
        <fullName evidence="3">beta-lactamase</fullName>
        <ecNumber evidence="3">3.5.2.6</ecNumber>
    </recommendedName>
</protein>
<evidence type="ECO:0000256" key="1">
    <source>
        <dbReference type="ARBA" id="ARBA00001526"/>
    </source>
</evidence>
<dbReference type="PATRIC" id="fig|543877.4.peg.2707"/>
<name>A0A0G3XED2_9SPHN</name>
<comment type="catalytic activity">
    <reaction evidence="1">
        <text>a beta-lactam + H2O = a substituted beta-amino acid</text>
        <dbReference type="Rhea" id="RHEA:20401"/>
        <dbReference type="ChEBI" id="CHEBI:15377"/>
        <dbReference type="ChEBI" id="CHEBI:35627"/>
        <dbReference type="ChEBI" id="CHEBI:140347"/>
        <dbReference type="EC" id="3.5.2.6"/>
    </reaction>
</comment>
<dbReference type="GO" id="GO:0046677">
    <property type="term" value="P:response to antibiotic"/>
    <property type="evidence" value="ECO:0007669"/>
    <property type="project" value="InterPro"/>
</dbReference>
<dbReference type="InterPro" id="IPR012338">
    <property type="entry name" value="Beta-lactam/transpept-like"/>
</dbReference>
<dbReference type="EC" id="3.5.2.6" evidence="3"/>
<accession>A0A0G3XED2</accession>
<dbReference type="Pfam" id="PF13354">
    <property type="entry name" value="Beta-lactamase2"/>
    <property type="match status" value="1"/>
</dbReference>
<dbReference type="InterPro" id="IPR000871">
    <property type="entry name" value="Beta-lactam_class-A"/>
</dbReference>
<evidence type="ECO:0000256" key="2">
    <source>
        <dbReference type="ARBA" id="ARBA00009009"/>
    </source>
</evidence>
<proteinExistence type="inferred from homology"/>
<dbReference type="PANTHER" id="PTHR35333">
    <property type="entry name" value="BETA-LACTAMASE"/>
    <property type="match status" value="1"/>
</dbReference>
<evidence type="ECO:0000259" key="4">
    <source>
        <dbReference type="Pfam" id="PF13354"/>
    </source>
</evidence>
<reference evidence="5 6" key="1">
    <citation type="submission" date="2015-06" db="EMBL/GenBank/DDBJ databases">
        <authorList>
            <person name="Kim K.M."/>
        </authorList>
    </citation>
    <scope>NUCLEOTIDE SEQUENCE [LARGE SCALE GENOMIC DNA]</scope>
    <source>
        <strain evidence="5 6">KCTC 22370</strain>
    </source>
</reference>
<dbReference type="AlphaFoldDB" id="A0A0G3XED2"/>
<dbReference type="Gene3D" id="3.40.710.10">
    <property type="entry name" value="DD-peptidase/beta-lactamase superfamily"/>
    <property type="match status" value="1"/>
</dbReference>
<feature type="domain" description="Beta-lactamase class A catalytic" evidence="4">
    <location>
        <begin position="47"/>
        <end position="266"/>
    </location>
</feature>
<evidence type="ECO:0000313" key="5">
    <source>
        <dbReference type="EMBL" id="AKM08723.1"/>
    </source>
</evidence>
<dbReference type="EMBL" id="CP011805">
    <property type="protein sequence ID" value="AKM08723.1"/>
    <property type="molecule type" value="Genomic_DNA"/>
</dbReference>
<dbReference type="KEGG" id="amx:AM2010_2668"/>
<evidence type="ECO:0000256" key="3">
    <source>
        <dbReference type="ARBA" id="ARBA00012865"/>
    </source>
</evidence>
<dbReference type="PROSITE" id="PS51257">
    <property type="entry name" value="PROKAR_LIPOPROTEIN"/>
    <property type="match status" value="1"/>
</dbReference>
<dbReference type="SUPFAM" id="SSF56601">
    <property type="entry name" value="beta-lactamase/transpeptidase-like"/>
    <property type="match status" value="1"/>
</dbReference>
<comment type="similarity">
    <text evidence="2">Belongs to the class-A beta-lactamase family.</text>
</comment>
<dbReference type="GO" id="GO:0030655">
    <property type="term" value="P:beta-lactam antibiotic catabolic process"/>
    <property type="evidence" value="ECO:0007669"/>
    <property type="project" value="InterPro"/>
</dbReference>